<dbReference type="RefSeq" id="WP_115418140.1">
    <property type="nucleotide sequence ID" value="NZ_CP031358.1"/>
</dbReference>
<keyword evidence="2" id="KW-1185">Reference proteome</keyword>
<reference evidence="1 2" key="1">
    <citation type="submission" date="2018-07" db="EMBL/GenBank/DDBJ databases">
        <title>Genome sequence of Erythrobacter strain YH-07, an antagonistic bacterium isolated from Yellow Sea.</title>
        <authorList>
            <person name="Tang T."/>
            <person name="Liu Q."/>
            <person name="Sun X."/>
        </authorList>
    </citation>
    <scope>NUCLEOTIDE SEQUENCE [LARGE SCALE GENOMIC DNA]</scope>
    <source>
        <strain evidence="1 2">YH-07</strain>
        <plasmid evidence="1 2">unnamed</plasmid>
    </source>
</reference>
<evidence type="ECO:0000313" key="2">
    <source>
        <dbReference type="Proteomes" id="UP000254508"/>
    </source>
</evidence>
<accession>A0A345YIS5</accession>
<organism evidence="1 2">
    <name type="scientific">Erythrobacter aureus</name>
    <dbReference type="NCBI Taxonomy" id="2182384"/>
    <lineage>
        <taxon>Bacteria</taxon>
        <taxon>Pseudomonadati</taxon>
        <taxon>Pseudomonadota</taxon>
        <taxon>Alphaproteobacteria</taxon>
        <taxon>Sphingomonadales</taxon>
        <taxon>Erythrobacteraceae</taxon>
        <taxon>Erythrobacter/Porphyrobacter group</taxon>
        <taxon>Erythrobacter</taxon>
    </lineage>
</organism>
<evidence type="ECO:0000313" key="1">
    <source>
        <dbReference type="EMBL" id="AXK43827.1"/>
    </source>
</evidence>
<geneLocation type="plasmid" evidence="1 2">
    <name>unnamed</name>
</geneLocation>
<keyword evidence="1" id="KW-0614">Plasmid</keyword>
<sequence>MGRAIHTSKPIDRTGKYSGKDARRVSALLSKLDSELEAERDLALNALVSKMVLSDFIGIIRFAAYSLGYSQETTTKWLHTCVDQSMDVGQIVDNLHGTMADKSVRWSDILTELPIADILDARPVQCLKVLAR</sequence>
<dbReference type="AlphaFoldDB" id="A0A345YIS5"/>
<dbReference type="KEGG" id="err:DVR09_15335"/>
<protein>
    <submittedName>
        <fullName evidence="1">Uncharacterized protein</fullName>
    </submittedName>
</protein>
<gene>
    <name evidence="1" type="ORF">DVR09_15335</name>
</gene>
<dbReference type="EMBL" id="CP031358">
    <property type="protein sequence ID" value="AXK43827.1"/>
    <property type="molecule type" value="Genomic_DNA"/>
</dbReference>
<name>A0A345YIS5_9SPHN</name>
<proteinExistence type="predicted"/>
<dbReference type="Proteomes" id="UP000254508">
    <property type="component" value="Plasmid unnamed"/>
</dbReference>